<dbReference type="Proteomes" id="UP001500218">
    <property type="component" value="Unassembled WGS sequence"/>
</dbReference>
<evidence type="ECO:0000256" key="2">
    <source>
        <dbReference type="ARBA" id="ARBA00022448"/>
    </source>
</evidence>
<organism evidence="5 6">
    <name type="scientific">Luedemannella flava</name>
    <dbReference type="NCBI Taxonomy" id="349316"/>
    <lineage>
        <taxon>Bacteria</taxon>
        <taxon>Bacillati</taxon>
        <taxon>Actinomycetota</taxon>
        <taxon>Actinomycetes</taxon>
        <taxon>Micromonosporales</taxon>
        <taxon>Micromonosporaceae</taxon>
        <taxon>Luedemannella</taxon>
    </lineage>
</organism>
<keyword evidence="4" id="KW-0175">Coiled coil</keyword>
<accession>A0ABN2M0C9</accession>
<dbReference type="Gene3D" id="1.10.287.3240">
    <property type="match status" value="1"/>
</dbReference>
<gene>
    <name evidence="5" type="ORF">GCM10009682_28460</name>
</gene>
<comment type="similarity">
    <text evidence="1">Belongs to the V-ATPase D subunit family.</text>
</comment>
<dbReference type="InterPro" id="IPR002699">
    <property type="entry name" value="V_ATPase_D"/>
</dbReference>
<evidence type="ECO:0000256" key="4">
    <source>
        <dbReference type="SAM" id="Coils"/>
    </source>
</evidence>
<reference evidence="5 6" key="1">
    <citation type="journal article" date="2019" name="Int. J. Syst. Evol. Microbiol.">
        <title>The Global Catalogue of Microorganisms (GCM) 10K type strain sequencing project: providing services to taxonomists for standard genome sequencing and annotation.</title>
        <authorList>
            <consortium name="The Broad Institute Genomics Platform"/>
            <consortium name="The Broad Institute Genome Sequencing Center for Infectious Disease"/>
            <person name="Wu L."/>
            <person name="Ma J."/>
        </authorList>
    </citation>
    <scope>NUCLEOTIDE SEQUENCE [LARGE SCALE GENOMIC DNA]</scope>
    <source>
        <strain evidence="5 6">JCM 13250</strain>
    </source>
</reference>
<feature type="coiled-coil region" evidence="4">
    <location>
        <begin position="21"/>
        <end position="55"/>
    </location>
</feature>
<name>A0ABN2M0C9_9ACTN</name>
<evidence type="ECO:0008006" key="7">
    <source>
        <dbReference type="Google" id="ProtNLM"/>
    </source>
</evidence>
<dbReference type="Pfam" id="PF01813">
    <property type="entry name" value="ATP-synt_D"/>
    <property type="match status" value="1"/>
</dbReference>
<sequence>MPDLRGVPPGRAGRLWLTARLHAAEHAAELLQRKLRLLGAERERLAAHLARAEARWRDAWRMAVTWSARAAALGGPRERRLSAPPVTATVTIAWQGPMGVRYPQLSACVPAIAADDTRAPGTAALLEAATAYRDALAAAAEHATTRAAVHVIDAEISATRRRVRAITDRRIATLTRILQDRIRDLDEEERAYAARLRWAADHRPLPG</sequence>
<dbReference type="RefSeq" id="WP_344130841.1">
    <property type="nucleotide sequence ID" value="NZ_BAAALT010000076.1"/>
</dbReference>
<evidence type="ECO:0000313" key="5">
    <source>
        <dbReference type="EMBL" id="GAA1804987.1"/>
    </source>
</evidence>
<proteinExistence type="inferred from homology"/>
<evidence type="ECO:0000313" key="6">
    <source>
        <dbReference type="Proteomes" id="UP001500218"/>
    </source>
</evidence>
<comment type="caution">
    <text evidence="5">The sequence shown here is derived from an EMBL/GenBank/DDBJ whole genome shotgun (WGS) entry which is preliminary data.</text>
</comment>
<keyword evidence="6" id="KW-1185">Reference proteome</keyword>
<keyword evidence="2" id="KW-0813">Transport</keyword>
<dbReference type="EMBL" id="BAAALT010000076">
    <property type="protein sequence ID" value="GAA1804987.1"/>
    <property type="molecule type" value="Genomic_DNA"/>
</dbReference>
<keyword evidence="3" id="KW-0406">Ion transport</keyword>
<evidence type="ECO:0000256" key="1">
    <source>
        <dbReference type="ARBA" id="ARBA00005850"/>
    </source>
</evidence>
<protein>
    <recommendedName>
        <fullName evidence="7">V-type ATPase, D subunit</fullName>
    </recommendedName>
</protein>
<evidence type="ECO:0000256" key="3">
    <source>
        <dbReference type="ARBA" id="ARBA00023065"/>
    </source>
</evidence>